<dbReference type="RefSeq" id="WP_142093530.1">
    <property type="nucleotide sequence ID" value="NZ_BAAAMD010000003.1"/>
</dbReference>
<dbReference type="InterPro" id="IPR035093">
    <property type="entry name" value="RelE/ParE_toxin_dom_sf"/>
</dbReference>
<dbReference type="GO" id="GO:0004521">
    <property type="term" value="F:RNA endonuclease activity"/>
    <property type="evidence" value="ECO:0007669"/>
    <property type="project" value="TreeGrafter"/>
</dbReference>
<dbReference type="Proteomes" id="UP000316196">
    <property type="component" value="Unassembled WGS sequence"/>
</dbReference>
<accession>A0A542ZBJ6</accession>
<sequence>MLRPEFTSKFERDVKRLQKKHVAVEPLKDVIRLVLVNDAASLGELRRRHRMHELKGAWQGAKECHVAKMGDWLCVWQTTDELAIFLRTGTHDEIFGH</sequence>
<reference evidence="3 4" key="1">
    <citation type="submission" date="2019-06" db="EMBL/GenBank/DDBJ databases">
        <title>Sequencing the genomes of 1000 actinobacteria strains.</title>
        <authorList>
            <person name="Klenk H.-P."/>
        </authorList>
    </citation>
    <scope>NUCLEOTIDE SEQUENCE [LARGE SCALE GENOMIC DNA]</scope>
    <source>
        <strain evidence="3 4">DSM 8251</strain>
    </source>
</reference>
<gene>
    <name evidence="3" type="ORF">FB460_1516</name>
</gene>
<evidence type="ECO:0000313" key="4">
    <source>
        <dbReference type="Proteomes" id="UP000316196"/>
    </source>
</evidence>
<dbReference type="InterPro" id="IPR004386">
    <property type="entry name" value="Toxin_YafQ-like"/>
</dbReference>
<dbReference type="PANTHER" id="PTHR40588">
    <property type="entry name" value="MRNA INTERFERASE TOXIN YAFQ"/>
    <property type="match status" value="1"/>
</dbReference>
<protein>
    <submittedName>
        <fullName evidence="3">mRNA interferase YafQ</fullName>
    </submittedName>
</protein>
<dbReference type="InterPro" id="IPR007712">
    <property type="entry name" value="RelE/ParE_toxin"/>
</dbReference>
<evidence type="ECO:0000256" key="2">
    <source>
        <dbReference type="PIRSR" id="PIRSR006156-1"/>
    </source>
</evidence>
<evidence type="ECO:0000256" key="1">
    <source>
        <dbReference type="ARBA" id="ARBA00022649"/>
    </source>
</evidence>
<evidence type="ECO:0000313" key="3">
    <source>
        <dbReference type="EMBL" id="TQL57679.1"/>
    </source>
</evidence>
<keyword evidence="4" id="KW-1185">Reference proteome</keyword>
<dbReference type="Pfam" id="PF15738">
    <property type="entry name" value="YafQ_toxin"/>
    <property type="match status" value="1"/>
</dbReference>
<dbReference type="EMBL" id="VFOR01000002">
    <property type="protein sequence ID" value="TQL57679.1"/>
    <property type="molecule type" value="Genomic_DNA"/>
</dbReference>
<organism evidence="3 4">
    <name type="scientific">Propioniferax innocua</name>
    <dbReference type="NCBI Taxonomy" id="1753"/>
    <lineage>
        <taxon>Bacteria</taxon>
        <taxon>Bacillati</taxon>
        <taxon>Actinomycetota</taxon>
        <taxon>Actinomycetes</taxon>
        <taxon>Propionibacteriales</taxon>
        <taxon>Propionibacteriaceae</taxon>
        <taxon>Propioniferax</taxon>
    </lineage>
</organism>
<keyword evidence="1" id="KW-1277">Toxin-antitoxin system</keyword>
<dbReference type="NCBIfam" id="TIGR02385">
    <property type="entry name" value="RelE_StbE"/>
    <property type="match status" value="1"/>
</dbReference>
<dbReference type="PANTHER" id="PTHR40588:SF1">
    <property type="entry name" value="MRNA INTERFERASE TOXIN YAFQ"/>
    <property type="match status" value="1"/>
</dbReference>
<proteinExistence type="predicted"/>
<comment type="caution">
    <text evidence="3">The sequence shown here is derived from an EMBL/GenBank/DDBJ whole genome shotgun (WGS) entry which is preliminary data.</text>
</comment>
<dbReference type="SUPFAM" id="SSF143011">
    <property type="entry name" value="RelE-like"/>
    <property type="match status" value="1"/>
</dbReference>
<dbReference type="GO" id="GO:0006415">
    <property type="term" value="P:translational termination"/>
    <property type="evidence" value="ECO:0007669"/>
    <property type="project" value="TreeGrafter"/>
</dbReference>
<dbReference type="PIRSF" id="PIRSF006156">
    <property type="entry name" value="YafQ"/>
    <property type="match status" value="1"/>
</dbReference>
<dbReference type="AlphaFoldDB" id="A0A542ZBJ6"/>
<feature type="active site" description="Proton donor" evidence="2">
    <location>
        <position position="91"/>
    </location>
</feature>
<dbReference type="GO" id="GO:0006402">
    <property type="term" value="P:mRNA catabolic process"/>
    <property type="evidence" value="ECO:0007669"/>
    <property type="project" value="TreeGrafter"/>
</dbReference>
<name>A0A542ZBJ6_9ACTN</name>
<dbReference type="OrthoDB" id="7030467at2"/>
<dbReference type="Gene3D" id="3.30.2310.20">
    <property type="entry name" value="RelE-like"/>
    <property type="match status" value="1"/>
</dbReference>